<evidence type="ECO:0000259" key="1">
    <source>
        <dbReference type="Pfam" id="PF12358"/>
    </source>
</evidence>
<dbReference type="Pfam" id="PF12358">
    <property type="entry name" value="DUF3644"/>
    <property type="match status" value="1"/>
</dbReference>
<accession>A0AAV2WN78</accession>
<reference evidence="2" key="1">
    <citation type="submission" date="2014-05" db="EMBL/GenBank/DDBJ databases">
        <authorList>
            <person name="Urmite Genomes"/>
        </authorList>
    </citation>
    <scope>NUCLEOTIDE SEQUENCE</scope>
    <source>
        <strain evidence="2">DSM 44074</strain>
    </source>
</reference>
<evidence type="ECO:0000313" key="2">
    <source>
        <dbReference type="EMBL" id="CDQ45694.1"/>
    </source>
</evidence>
<feature type="domain" description="DUF3644" evidence="1">
    <location>
        <begin position="21"/>
        <end position="205"/>
    </location>
</feature>
<sequence>MVHVICLRLACRMNYRGSYRKLLGNSVSAMLAAIEVYNKPRFPYRDEVVVVLLINAWELMLKAIVSKSGNSIYYPKRRREPYKTISLDDAFRKASNTAVWPSQVKAEPVRRNLELLALYRDKTVHFYNEPDFGVVVYSLAQTSIHNYRDIVKSVFRQDLAEEISWQILPLGAKTPVDPVKYLSSGGAPAGKKAASAVQEFLQEVQTAHEQLKADSARLLTIYSVNLQSTKKLSDADVTVGISGVDTESATIVHKKVDPNKSHPYRQKDVLPLLKDELRVVSYDFLAITYVYKLRGDSRYCWRDENVSLVKWSPDVVAFINKLTRKDVVAAREKYGLIKRQEAAAKSS</sequence>
<organism evidence="2 3">
    <name type="scientific">Mycolicibacterium neoaurum</name>
    <name type="common">Mycobacterium neoaurum</name>
    <dbReference type="NCBI Taxonomy" id="1795"/>
    <lineage>
        <taxon>Bacteria</taxon>
        <taxon>Bacillati</taxon>
        <taxon>Actinomycetota</taxon>
        <taxon>Actinomycetes</taxon>
        <taxon>Mycobacteriales</taxon>
        <taxon>Mycobacteriaceae</taxon>
        <taxon>Mycolicibacterium</taxon>
    </lineage>
</organism>
<reference evidence="2" key="2">
    <citation type="submission" date="2015-09" db="EMBL/GenBank/DDBJ databases">
        <title>Draft genome sequence of Mycobacterium neoaurum DSM 44074.</title>
        <authorList>
            <person name="Croce O."/>
            <person name="Robert C."/>
            <person name="Raoult D."/>
            <person name="Drancourt M."/>
        </authorList>
    </citation>
    <scope>NUCLEOTIDE SEQUENCE</scope>
    <source>
        <strain evidence="2">DSM 44074</strain>
    </source>
</reference>
<proteinExistence type="predicted"/>
<dbReference type="AlphaFoldDB" id="A0AAV2WN78"/>
<dbReference type="EMBL" id="LK021339">
    <property type="protein sequence ID" value="CDQ45694.1"/>
    <property type="molecule type" value="Genomic_DNA"/>
</dbReference>
<evidence type="ECO:0000313" key="3">
    <source>
        <dbReference type="Proteomes" id="UP000028864"/>
    </source>
</evidence>
<dbReference type="InterPro" id="IPR022104">
    <property type="entry name" value="DUF3644"/>
</dbReference>
<name>A0AAV2WN78_MYCNE</name>
<protein>
    <recommendedName>
        <fullName evidence="1">DUF3644 domain-containing protein</fullName>
    </recommendedName>
</protein>
<dbReference type="Proteomes" id="UP000028864">
    <property type="component" value="Unassembled WGS sequence"/>
</dbReference>
<gene>
    <name evidence="2" type="ORF">BN1047_03594</name>
</gene>